<evidence type="ECO:0008006" key="3">
    <source>
        <dbReference type="Google" id="ProtNLM"/>
    </source>
</evidence>
<comment type="caution">
    <text evidence="1">The sequence shown here is derived from an EMBL/GenBank/DDBJ whole genome shotgun (WGS) entry which is preliminary data.</text>
</comment>
<dbReference type="Proteomes" id="UP000612362">
    <property type="component" value="Unassembled WGS sequence"/>
</dbReference>
<gene>
    <name evidence="1" type="ORF">KSX_35620</name>
</gene>
<accession>A0A8J3I638</accession>
<dbReference type="InterPro" id="IPR027635">
    <property type="entry name" value="Lantibiotic2_lead_pep_dom"/>
</dbReference>
<protein>
    <recommendedName>
        <fullName evidence="3">Mersacidin/lichenicidin family type 2 lantibiotic</fullName>
    </recommendedName>
</protein>
<dbReference type="NCBIfam" id="TIGR03898">
    <property type="entry name" value="lanti_MRSA_kill"/>
    <property type="match status" value="1"/>
</dbReference>
<evidence type="ECO:0000313" key="2">
    <source>
        <dbReference type="Proteomes" id="UP000612362"/>
    </source>
</evidence>
<dbReference type="EMBL" id="BNJF01000001">
    <property type="protein sequence ID" value="GHO45399.1"/>
    <property type="molecule type" value="Genomic_DNA"/>
</dbReference>
<reference evidence="1" key="1">
    <citation type="submission" date="2020-10" db="EMBL/GenBank/DDBJ databases">
        <title>Taxonomic study of unclassified bacteria belonging to the class Ktedonobacteria.</title>
        <authorList>
            <person name="Yabe S."/>
            <person name="Wang C.M."/>
            <person name="Zheng Y."/>
            <person name="Sakai Y."/>
            <person name="Cavaletti L."/>
            <person name="Monciardini P."/>
            <person name="Donadio S."/>
        </authorList>
    </citation>
    <scope>NUCLEOTIDE SEQUENCE</scope>
    <source>
        <strain evidence="1">SOSP1-1</strain>
    </source>
</reference>
<proteinExistence type="predicted"/>
<dbReference type="GO" id="GO:0042742">
    <property type="term" value="P:defense response to bacterium"/>
    <property type="evidence" value="ECO:0007669"/>
    <property type="project" value="InterPro"/>
</dbReference>
<keyword evidence="2" id="KW-1185">Reference proteome</keyword>
<name>A0A8J3I638_9CHLR</name>
<dbReference type="AlphaFoldDB" id="A0A8J3I638"/>
<evidence type="ECO:0000313" key="1">
    <source>
        <dbReference type="EMBL" id="GHO45399.1"/>
    </source>
</evidence>
<dbReference type="RefSeq" id="WP_220194733.1">
    <property type="nucleotide sequence ID" value="NZ_BNJF01000001.1"/>
</dbReference>
<organism evidence="1 2">
    <name type="scientific">Ktedonospora formicarum</name>
    <dbReference type="NCBI Taxonomy" id="2778364"/>
    <lineage>
        <taxon>Bacteria</taxon>
        <taxon>Bacillati</taxon>
        <taxon>Chloroflexota</taxon>
        <taxon>Ktedonobacteria</taxon>
        <taxon>Ktedonobacterales</taxon>
        <taxon>Ktedonobacteraceae</taxon>
        <taxon>Ktedonospora</taxon>
    </lineage>
</organism>
<sequence>MQYDIVRAWKDEEYNQSMPQQAENPVGYAELSDADLELMSGCGEGAPGKSIVQGEKADNEVINNFSFKKKTNAGLIIIDLTLVDLSCAMFNNVYF</sequence>